<keyword evidence="1" id="KW-0812">Transmembrane</keyword>
<dbReference type="Proteomes" id="UP000058925">
    <property type="component" value="Chromosome"/>
</dbReference>
<evidence type="ECO:0000256" key="1">
    <source>
        <dbReference type="SAM" id="Phobius"/>
    </source>
</evidence>
<accession>A0A654M463</accession>
<keyword evidence="1" id="KW-0472">Membrane</keyword>
<name>A0A654M463_9ARCH</name>
<keyword evidence="3" id="KW-1185">Reference proteome</keyword>
<reference evidence="3" key="1">
    <citation type="submission" date="2015-10" db="EMBL/GenBank/DDBJ databases">
        <title>Niche specialization of a soil ammonia-oxidizing archaeon, Candidatus Nitrosocosmicus oleophilus.</title>
        <authorList>
            <person name="Jung M.-Y."/>
            <person name="Rhee S.-K."/>
        </authorList>
    </citation>
    <scope>NUCLEOTIDE SEQUENCE [LARGE SCALE GENOMIC DNA]</scope>
    <source>
        <strain evidence="3">MY3</strain>
    </source>
</reference>
<organism evidence="2 3">
    <name type="scientific">Candidatus Nitrosocosmicus oleophilus</name>
    <dbReference type="NCBI Taxonomy" id="1353260"/>
    <lineage>
        <taxon>Archaea</taxon>
        <taxon>Nitrososphaerota</taxon>
        <taxon>Nitrososphaeria</taxon>
        <taxon>Nitrososphaerales</taxon>
        <taxon>Nitrososphaeraceae</taxon>
        <taxon>Candidatus Nitrosocosmicus</taxon>
    </lineage>
</organism>
<dbReference type="GeneID" id="60423029"/>
<feature type="transmembrane region" description="Helical" evidence="1">
    <location>
        <begin position="30"/>
        <end position="47"/>
    </location>
</feature>
<keyword evidence="1" id="KW-1133">Transmembrane helix</keyword>
<sequence>MNKDKDLFHTNSKRLRRIISTTPDKNKTKTLVPTILFIFSVFFFGFLQQTNTADATTTSLDQAIEQFQKNLQSSIAKEIQLYGNVTNGNSCSNSISIQTQTNDNGQTSSTTKNTCNNNSIFSITSNNPLVNKNLSGAIVSTEYDLQTGKIINSLFGNWSLKTNNDSQIDFKTTFTKQPLSLSSNKSESALSTNQPSVGNNKTEYTLSNFRVTTVTEQNSDITFRGTMDVIEKNLSAGIDSTSTTNTFEDTNASVSILDGRILVINFDKQSSLFNEFRDIPLVGVVIE</sequence>
<evidence type="ECO:0000313" key="3">
    <source>
        <dbReference type="Proteomes" id="UP000058925"/>
    </source>
</evidence>
<dbReference type="EMBL" id="CP012850">
    <property type="protein sequence ID" value="ALI37351.1"/>
    <property type="molecule type" value="Genomic_DNA"/>
</dbReference>
<proteinExistence type="predicted"/>
<evidence type="ECO:0000313" key="2">
    <source>
        <dbReference type="EMBL" id="ALI37351.1"/>
    </source>
</evidence>
<protein>
    <submittedName>
        <fullName evidence="2">Uncharacterized protein</fullName>
    </submittedName>
</protein>
<dbReference type="OrthoDB" id="385501at2157"/>
<dbReference type="KEGG" id="taa:NMY3_03166"/>
<gene>
    <name evidence="2" type="ORF">NMY3_03166</name>
</gene>
<dbReference type="AlphaFoldDB" id="A0A654M463"/>
<dbReference type="RefSeq" id="WP_196816435.1">
    <property type="nucleotide sequence ID" value="NZ_CP012850.1"/>
</dbReference>